<dbReference type="EMBL" id="CP067420">
    <property type="protein sequence ID" value="QQP92077.1"/>
    <property type="molecule type" value="Genomic_DNA"/>
</dbReference>
<organism evidence="9 10">
    <name type="scientific">Skermanella cutis</name>
    <dbReference type="NCBI Taxonomy" id="2775420"/>
    <lineage>
        <taxon>Bacteria</taxon>
        <taxon>Pseudomonadati</taxon>
        <taxon>Pseudomonadota</taxon>
        <taxon>Alphaproteobacteria</taxon>
        <taxon>Rhodospirillales</taxon>
        <taxon>Azospirillaceae</taxon>
        <taxon>Skermanella</taxon>
    </lineage>
</organism>
<evidence type="ECO:0000256" key="4">
    <source>
        <dbReference type="ARBA" id="ARBA00022576"/>
    </source>
</evidence>
<evidence type="ECO:0000256" key="6">
    <source>
        <dbReference type="ARBA" id="ARBA00022898"/>
    </source>
</evidence>
<evidence type="ECO:0000259" key="8">
    <source>
        <dbReference type="Pfam" id="PF00155"/>
    </source>
</evidence>
<evidence type="ECO:0000313" key="9">
    <source>
        <dbReference type="EMBL" id="QQP92077.1"/>
    </source>
</evidence>
<evidence type="ECO:0000313" key="10">
    <source>
        <dbReference type="Proteomes" id="UP000595197"/>
    </source>
</evidence>
<keyword evidence="10" id="KW-1185">Reference proteome</keyword>
<evidence type="ECO:0000256" key="7">
    <source>
        <dbReference type="ARBA" id="ARBA00049185"/>
    </source>
</evidence>
<name>A0ABX7BCG4_9PROT</name>
<dbReference type="GO" id="GO:0008483">
    <property type="term" value="F:transaminase activity"/>
    <property type="evidence" value="ECO:0007669"/>
    <property type="project" value="UniProtKB-KW"/>
</dbReference>
<keyword evidence="6" id="KW-0663">Pyridoxal phosphate</keyword>
<dbReference type="Gene3D" id="3.40.640.10">
    <property type="entry name" value="Type I PLP-dependent aspartate aminotransferase-like (Major domain)"/>
    <property type="match status" value="1"/>
</dbReference>
<dbReference type="NCBIfam" id="NF005732">
    <property type="entry name" value="PRK07550.1"/>
    <property type="match status" value="1"/>
</dbReference>
<keyword evidence="4 9" id="KW-0032">Aminotransferase</keyword>
<evidence type="ECO:0000256" key="3">
    <source>
        <dbReference type="ARBA" id="ARBA00012753"/>
    </source>
</evidence>
<evidence type="ECO:0000256" key="2">
    <source>
        <dbReference type="ARBA" id="ARBA00007441"/>
    </source>
</evidence>
<evidence type="ECO:0000256" key="5">
    <source>
        <dbReference type="ARBA" id="ARBA00022679"/>
    </source>
</evidence>
<feature type="domain" description="Aminotransferase class I/classII large" evidence="8">
    <location>
        <begin position="47"/>
        <end position="392"/>
    </location>
</feature>
<dbReference type="InterPro" id="IPR015421">
    <property type="entry name" value="PyrdxlP-dep_Trfase_major"/>
</dbReference>
<comment type="similarity">
    <text evidence="2">Belongs to the class-I pyridoxal-phosphate-dependent aminotransferase family.</text>
</comment>
<dbReference type="CDD" id="cd00609">
    <property type="entry name" value="AAT_like"/>
    <property type="match status" value="1"/>
</dbReference>
<gene>
    <name evidence="9" type="ORF">IGS68_13110</name>
</gene>
<dbReference type="PANTHER" id="PTHR46383:SF1">
    <property type="entry name" value="ASPARTATE AMINOTRANSFERASE"/>
    <property type="match status" value="1"/>
</dbReference>
<sequence>MAGRNQARAWSSLVIRVNPLLHDTASPPIPEAQGWARRYGGGRGPLVDLAQAVPGYPPHPGILEALASAASSPLLAGYGAILGDQDLRTAYARHVAGIFGVPIRPAEVAVTAGCNQAFFAAVLALAKAGDAVILPSPWYFNHKMTLDMLGIEARAVPASAEDGFVPDPGRISEAIDGRVRAVVLISPNNPTGAVYPPETLRAIHRICRDRGVALLLDETYRDFLADAGTRPHDLFGQPGWQDTLVELYSFSKSFCIPGHRLGAVVAGEAFLAEFAKVMDCIQICAPRIGQHALAATLDPMAAWREENRREIIGRAQAFRSAAARFDGWRLDAIGAYFAFLRHPFDAPAAVVAERLAEERGVLCLPGSYFGPGNESHLRIAFANADRAAIEGLPDRFQNLTIG</sequence>
<accession>A0ABX7BCG4</accession>
<comment type="catalytic activity">
    <reaction evidence="7">
        <text>L-aspartate + 2-oxoglutarate = oxaloacetate + L-glutamate</text>
        <dbReference type="Rhea" id="RHEA:21824"/>
        <dbReference type="ChEBI" id="CHEBI:16452"/>
        <dbReference type="ChEBI" id="CHEBI:16810"/>
        <dbReference type="ChEBI" id="CHEBI:29985"/>
        <dbReference type="ChEBI" id="CHEBI:29991"/>
        <dbReference type="EC" id="2.6.1.1"/>
    </reaction>
</comment>
<dbReference type="Pfam" id="PF00155">
    <property type="entry name" value="Aminotran_1_2"/>
    <property type="match status" value="1"/>
</dbReference>
<dbReference type="SUPFAM" id="SSF53383">
    <property type="entry name" value="PLP-dependent transferases"/>
    <property type="match status" value="1"/>
</dbReference>
<dbReference type="Proteomes" id="UP000595197">
    <property type="component" value="Chromosome"/>
</dbReference>
<dbReference type="EC" id="2.6.1.1" evidence="3"/>
<dbReference type="InterPro" id="IPR050596">
    <property type="entry name" value="AspAT/PAT-like"/>
</dbReference>
<evidence type="ECO:0000256" key="1">
    <source>
        <dbReference type="ARBA" id="ARBA00001933"/>
    </source>
</evidence>
<proteinExistence type="inferred from homology"/>
<dbReference type="PANTHER" id="PTHR46383">
    <property type="entry name" value="ASPARTATE AMINOTRANSFERASE"/>
    <property type="match status" value="1"/>
</dbReference>
<comment type="cofactor">
    <cofactor evidence="1">
        <name>pyridoxal 5'-phosphate</name>
        <dbReference type="ChEBI" id="CHEBI:597326"/>
    </cofactor>
</comment>
<keyword evidence="5" id="KW-0808">Transferase</keyword>
<reference evidence="9" key="1">
    <citation type="submission" date="2021-02" db="EMBL/GenBank/DDBJ databases">
        <title>Skermanella TT6 skin isolate.</title>
        <authorList>
            <person name="Lee K."/>
            <person name="Ganzorig M."/>
        </authorList>
    </citation>
    <scope>NUCLEOTIDE SEQUENCE</scope>
    <source>
        <strain evidence="9">TT6</strain>
    </source>
</reference>
<dbReference type="InterPro" id="IPR015424">
    <property type="entry name" value="PyrdxlP-dep_Trfase"/>
</dbReference>
<protein>
    <recommendedName>
        <fullName evidence="3">aspartate transaminase</fullName>
        <ecNumber evidence="3">2.6.1.1</ecNumber>
    </recommendedName>
</protein>
<dbReference type="InterPro" id="IPR004839">
    <property type="entry name" value="Aminotransferase_I/II_large"/>
</dbReference>